<name>A0A7R5WNR2_9POXV</name>
<reference evidence="1 2" key="1">
    <citation type="submission" date="2015-04" db="EMBL/GenBank/DDBJ databases">
        <title>Diachasmimorpha longicaudata entomopoxvirus genome.</title>
        <authorList>
            <person name="Coffman K.A."/>
            <person name="Burke G.R."/>
        </authorList>
    </citation>
    <scope>NUCLEOTIDE SEQUENCE [LARGE SCALE GENOMIC DNA]</scope>
</reference>
<evidence type="ECO:0000313" key="2">
    <source>
        <dbReference type="Proteomes" id="UP000593702"/>
    </source>
</evidence>
<dbReference type="EMBL" id="KR095315">
    <property type="protein sequence ID" value="AKS26366.1"/>
    <property type="molecule type" value="Genomic_DNA"/>
</dbReference>
<keyword evidence="2" id="KW-1185">Reference proteome</keyword>
<evidence type="ECO:0000313" key="1">
    <source>
        <dbReference type="EMBL" id="AKS26366.1"/>
    </source>
</evidence>
<organism evidence="1 2">
    <name type="scientific">Diachasmimorpha longicaudata entomopoxvirus</name>
    <dbReference type="NCBI Taxonomy" id="109981"/>
    <lineage>
        <taxon>Viruses</taxon>
        <taxon>Varidnaviria</taxon>
        <taxon>Bamfordvirae</taxon>
        <taxon>Nucleocytoviricota</taxon>
        <taxon>Pokkesviricetes</taxon>
        <taxon>Chitovirales</taxon>
        <taxon>Poxviridae</taxon>
        <taxon>Entomopoxvirinae</taxon>
        <taxon>Epsilonentomopoxvirus</taxon>
        <taxon>Epsilonentomopoxvirus dlongicaudata</taxon>
        <taxon>Diachasmimorpha entomopoxvirus</taxon>
    </lineage>
</organism>
<gene>
    <name evidence="1" type="ORF">DLEV_075</name>
</gene>
<dbReference type="Proteomes" id="UP000593702">
    <property type="component" value="Segment"/>
</dbReference>
<protein>
    <submittedName>
        <fullName evidence="1">Uncharacterized protein</fullName>
    </submittedName>
</protein>
<sequence>MSEIQKEISIIQANLAKAGRNQIQKRFSSTFDENKEEVLALKDYYIHRDYITIDFQTNPLAVLLARFIKSHYFKPSFNMVLEVENTTNVPHEALLPIGRMPLELLFGEENLNDFLIEKTTDENLDNYNYMYPSGFFIDIPLETKHGYLTLYDYITPFAIIQNKIHLVPKTETMKYWIFFNSPRESKKGVHLTFFNLFWESAEMDDALIDNFISTFKLKMTRLEFKNMFTNAHLLVNKTQRFIACDNFHAFKDGDNYTLKMYIDLYFLQNLDIQIDFYCKLVSKALNNIKHVILKILPDFKSDGKSDFFENANEEIRMMQIKLMSEQTNKIKYFKIKDEYNSIIKYLCDLSGIPFGKKLLILQNDLVFDSDRILKNLSYTENLLLTCLNGYKDEIVSIFEKKQKEVSE</sequence>
<accession>A0A7R5WNR2</accession>
<proteinExistence type="predicted"/>